<evidence type="ECO:0000313" key="3">
    <source>
        <dbReference type="Proteomes" id="UP000837803"/>
    </source>
</evidence>
<evidence type="ECO:0000313" key="2">
    <source>
        <dbReference type="EMBL" id="CAH1002200.1"/>
    </source>
</evidence>
<feature type="chain" id="PRO_5047121929" evidence="1">
    <location>
        <begin position="19"/>
        <end position="222"/>
    </location>
</feature>
<evidence type="ECO:0000256" key="1">
    <source>
        <dbReference type="SAM" id="SignalP"/>
    </source>
</evidence>
<dbReference type="EMBL" id="CAKLPZ010000004">
    <property type="protein sequence ID" value="CAH1002200.1"/>
    <property type="molecule type" value="Genomic_DNA"/>
</dbReference>
<keyword evidence="3" id="KW-1185">Reference proteome</keyword>
<sequence length="222" mass="25133">MRYLPLLFACLFCTCVRAQTPNTQGTGGAETTNLATGSELDELVGIFEENNVGFLHVYIDPNVDPLETYLFRGLEMGEGEVAQLPESYLSEVNTDEGRFYASMAIQGIEENLYLVRYDGTQRDRIDQFALRDGQMMHLKTLAYLNCDTPGDCGQLDSYITDVNLDTDFDLIQISRASAADTNEERHVYTMPRASRMWVETTELDVPWEGITFYKHPSASRKH</sequence>
<keyword evidence="1" id="KW-0732">Signal</keyword>
<organism evidence="2 3">
    <name type="scientific">Neolewinella maritima</name>
    <dbReference type="NCBI Taxonomy" id="1383882"/>
    <lineage>
        <taxon>Bacteria</taxon>
        <taxon>Pseudomonadati</taxon>
        <taxon>Bacteroidota</taxon>
        <taxon>Saprospiria</taxon>
        <taxon>Saprospirales</taxon>
        <taxon>Lewinellaceae</taxon>
        <taxon>Neolewinella</taxon>
    </lineage>
</organism>
<protein>
    <submittedName>
        <fullName evidence="2">Uncharacterized protein</fullName>
    </submittedName>
</protein>
<dbReference type="RefSeq" id="WP_238752060.1">
    <property type="nucleotide sequence ID" value="NZ_CAKLPZ010000004.1"/>
</dbReference>
<name>A0ABM9B4M7_9BACT</name>
<proteinExistence type="predicted"/>
<comment type="caution">
    <text evidence="2">The sequence shown here is derived from an EMBL/GenBank/DDBJ whole genome shotgun (WGS) entry which is preliminary data.</text>
</comment>
<feature type="signal peptide" evidence="1">
    <location>
        <begin position="1"/>
        <end position="18"/>
    </location>
</feature>
<accession>A0ABM9B4M7</accession>
<reference evidence="2" key="1">
    <citation type="submission" date="2021-12" db="EMBL/GenBank/DDBJ databases">
        <authorList>
            <person name="Rodrigo-Torres L."/>
            <person name="Arahal R. D."/>
            <person name="Lucena T."/>
        </authorList>
    </citation>
    <scope>NUCLEOTIDE SEQUENCE</scope>
    <source>
        <strain evidence="2">CECT 8419</strain>
    </source>
</reference>
<dbReference type="Proteomes" id="UP000837803">
    <property type="component" value="Unassembled WGS sequence"/>
</dbReference>
<gene>
    <name evidence="2" type="ORF">LEM8419_03117</name>
</gene>